<dbReference type="AntiFam" id="ANF00261">
    <property type="entry name" value="Protein of unknown function (DUF1534)"/>
</dbReference>
<reference evidence="2 3" key="1">
    <citation type="journal article" date="2011" name="PLoS Pathog.">
        <title>Dynamic evolution of pathogenicity revealed by sequencing and comparative genomics of 19 Pseudomonas syringae isolates.</title>
        <authorList>
            <person name="Baltrus D.A."/>
            <person name="Nishimura M.T."/>
            <person name="Romanchuk A."/>
            <person name="Chang J.H."/>
            <person name="Mukhtar M.S."/>
            <person name="Cherkis K."/>
            <person name="Roach J."/>
            <person name="Grant S.R."/>
            <person name="Jones C.D."/>
            <person name="Dangl J.L."/>
        </authorList>
    </citation>
    <scope>NUCLEOTIDE SEQUENCE [LARGE SCALE GENOMIC DNA]</scope>
    <source>
        <strain evidence="2 3">ES4326</strain>
    </source>
</reference>
<feature type="compositionally biased region" description="Basic residues" evidence="1">
    <location>
        <begin position="7"/>
        <end position="18"/>
    </location>
</feature>
<evidence type="ECO:0000313" key="2">
    <source>
        <dbReference type="EMBL" id="QHF00087.1"/>
    </source>
</evidence>
<feature type="region of interest" description="Disordered" evidence="1">
    <location>
        <begin position="67"/>
        <end position="86"/>
    </location>
</feature>
<protein>
    <submittedName>
        <fullName evidence="2">DUF1534 domain-containing protein</fullName>
    </submittedName>
</protein>
<organism evidence="2 3">
    <name type="scientific">Pseudomonas syringae pv. maculicola str. ES4326</name>
    <dbReference type="NCBI Taxonomy" id="629265"/>
    <lineage>
        <taxon>Bacteria</taxon>
        <taxon>Pseudomonadati</taxon>
        <taxon>Pseudomonadota</taxon>
        <taxon>Gammaproteobacteria</taxon>
        <taxon>Pseudomonadales</taxon>
        <taxon>Pseudomonadaceae</taxon>
        <taxon>Pseudomonas</taxon>
    </lineage>
</organism>
<evidence type="ECO:0000256" key="1">
    <source>
        <dbReference type="SAM" id="MobiDB-lite"/>
    </source>
</evidence>
<feature type="compositionally biased region" description="Basic and acidic residues" evidence="1">
    <location>
        <begin position="71"/>
        <end position="80"/>
    </location>
</feature>
<feature type="region of interest" description="Disordered" evidence="1">
    <location>
        <begin position="1"/>
        <end position="27"/>
    </location>
</feature>
<dbReference type="Proteomes" id="UP000003811">
    <property type="component" value="Chromosome"/>
</dbReference>
<name>A0A8T8C9U2_PSEYM</name>
<sequence length="86" mass="9840">MRDALRHRSAPPRIRKIGRGASRTACDAERRTIAEKLRHDSWDHRSSRSSVGMPCVTLCVTNLRRSAYSRSDAERPERHATRSVAR</sequence>
<accession>A0A8T8C9U2</accession>
<proteinExistence type="predicted"/>
<gene>
    <name evidence="2" type="ORF">PMA4326_028095</name>
</gene>
<dbReference type="AlphaFoldDB" id="A0A8T8C9U2"/>
<dbReference type="EMBL" id="CP047260">
    <property type="protein sequence ID" value="QHF00087.1"/>
    <property type="molecule type" value="Genomic_DNA"/>
</dbReference>
<evidence type="ECO:0000313" key="3">
    <source>
        <dbReference type="Proteomes" id="UP000003811"/>
    </source>
</evidence>